<sequence length="67" mass="7630">MKRSLRKKNNNQLKAGLQKINEDTNVFQSSVIHTSRQIILRVDDLVTIAVPPILPTIMNSLIQFDLT</sequence>
<proteinExistence type="predicted"/>
<comment type="caution">
    <text evidence="1">The sequence shown here is derived from an EMBL/GenBank/DDBJ whole genome shotgun (WGS) entry which is preliminary data.</text>
</comment>
<accession>A0A5J4W5A2</accession>
<organism evidence="1 2">
    <name type="scientific">Streblomastix strix</name>
    <dbReference type="NCBI Taxonomy" id="222440"/>
    <lineage>
        <taxon>Eukaryota</taxon>
        <taxon>Metamonada</taxon>
        <taxon>Preaxostyla</taxon>
        <taxon>Oxymonadida</taxon>
        <taxon>Streblomastigidae</taxon>
        <taxon>Streblomastix</taxon>
    </lineage>
</organism>
<dbReference type="EMBL" id="SNRW01003338">
    <property type="protein sequence ID" value="KAA6390111.1"/>
    <property type="molecule type" value="Genomic_DNA"/>
</dbReference>
<dbReference type="AlphaFoldDB" id="A0A5J4W5A2"/>
<gene>
    <name evidence="1" type="ORF">EZS28_014360</name>
</gene>
<dbReference type="Proteomes" id="UP000324800">
    <property type="component" value="Unassembled WGS sequence"/>
</dbReference>
<protein>
    <submittedName>
        <fullName evidence="1">Uncharacterized protein</fullName>
    </submittedName>
</protein>
<reference evidence="1 2" key="1">
    <citation type="submission" date="2019-03" db="EMBL/GenBank/DDBJ databases">
        <title>Single cell metagenomics reveals metabolic interactions within the superorganism composed of flagellate Streblomastix strix and complex community of Bacteroidetes bacteria on its surface.</title>
        <authorList>
            <person name="Treitli S.C."/>
            <person name="Kolisko M."/>
            <person name="Husnik F."/>
            <person name="Keeling P."/>
            <person name="Hampl V."/>
        </authorList>
    </citation>
    <scope>NUCLEOTIDE SEQUENCE [LARGE SCALE GENOMIC DNA]</scope>
    <source>
        <strain evidence="1">ST1C</strain>
    </source>
</reference>
<name>A0A5J4W5A2_9EUKA</name>
<evidence type="ECO:0000313" key="1">
    <source>
        <dbReference type="EMBL" id="KAA6390111.1"/>
    </source>
</evidence>
<evidence type="ECO:0000313" key="2">
    <source>
        <dbReference type="Proteomes" id="UP000324800"/>
    </source>
</evidence>